<comment type="caution">
    <text evidence="1">The sequence shown here is derived from an EMBL/GenBank/DDBJ whole genome shotgun (WGS) entry which is preliminary data.</text>
</comment>
<keyword evidence="2" id="KW-1185">Reference proteome</keyword>
<sequence length="116" mass="13038">MLINHVDDFAIVTESCEFLLDQGQYNALTTLLDNAVAHEWDAWEGHTLALYHALGQIYRRGEITKAVMLVEAFHGTTRLLAKRQSRNIKIGFSIYLSLGSTGKQSTSSLMFCDLMN</sequence>
<accession>A0ACC3SHN0</accession>
<evidence type="ECO:0000313" key="2">
    <source>
        <dbReference type="Proteomes" id="UP001320706"/>
    </source>
</evidence>
<dbReference type="Proteomes" id="UP001320706">
    <property type="component" value="Unassembled WGS sequence"/>
</dbReference>
<proteinExistence type="predicted"/>
<name>A0ACC3SHN0_9PEZI</name>
<reference evidence="1" key="1">
    <citation type="submission" date="2024-02" db="EMBL/GenBank/DDBJ databases">
        <title>Metagenome Assembled Genome of Zalaria obscura JY119.</title>
        <authorList>
            <person name="Vighnesh L."/>
            <person name="Jagadeeshwari U."/>
            <person name="Venkata Ramana C."/>
            <person name="Sasikala C."/>
        </authorList>
    </citation>
    <scope>NUCLEOTIDE SEQUENCE</scope>
    <source>
        <strain evidence="1">JY119</strain>
    </source>
</reference>
<evidence type="ECO:0000313" key="1">
    <source>
        <dbReference type="EMBL" id="KAK8214810.1"/>
    </source>
</evidence>
<gene>
    <name evidence="1" type="ORF">M8818_002393</name>
</gene>
<protein>
    <submittedName>
        <fullName evidence="1">Uncharacterized protein</fullName>
    </submittedName>
</protein>
<organism evidence="1 2">
    <name type="scientific">Zalaria obscura</name>
    <dbReference type="NCBI Taxonomy" id="2024903"/>
    <lineage>
        <taxon>Eukaryota</taxon>
        <taxon>Fungi</taxon>
        <taxon>Dikarya</taxon>
        <taxon>Ascomycota</taxon>
        <taxon>Pezizomycotina</taxon>
        <taxon>Dothideomycetes</taxon>
        <taxon>Dothideomycetidae</taxon>
        <taxon>Dothideales</taxon>
        <taxon>Zalariaceae</taxon>
        <taxon>Zalaria</taxon>
    </lineage>
</organism>
<dbReference type="EMBL" id="JAMKPW020000010">
    <property type="protein sequence ID" value="KAK8214810.1"/>
    <property type="molecule type" value="Genomic_DNA"/>
</dbReference>